<dbReference type="InterPro" id="IPR002068">
    <property type="entry name" value="A-crystallin/Hsp20_dom"/>
</dbReference>
<dbReference type="CDD" id="cd00298">
    <property type="entry name" value="ACD_sHsps_p23-like"/>
    <property type="match status" value="1"/>
</dbReference>
<proteinExistence type="inferred from homology"/>
<comment type="caution">
    <text evidence="7">The sequence shown here is derived from an EMBL/GenBank/DDBJ whole genome shotgun (WGS) entry which is preliminary data.</text>
</comment>
<evidence type="ECO:0000256" key="1">
    <source>
        <dbReference type="PROSITE-ProRule" id="PRU00285"/>
    </source>
</evidence>
<dbReference type="PROSITE" id="PS01031">
    <property type="entry name" value="SHSP"/>
    <property type="match status" value="1"/>
</dbReference>
<evidence type="ECO:0000313" key="7">
    <source>
        <dbReference type="EMBL" id="KAG7360803.1"/>
    </source>
</evidence>
<keyword evidence="4" id="KW-0812">Transmembrane</keyword>
<evidence type="ECO:0000313" key="6">
    <source>
        <dbReference type="EMBL" id="KAG7338055.1"/>
    </source>
</evidence>
<organism evidence="7 8">
    <name type="scientific">Nitzschia inconspicua</name>
    <dbReference type="NCBI Taxonomy" id="303405"/>
    <lineage>
        <taxon>Eukaryota</taxon>
        <taxon>Sar</taxon>
        <taxon>Stramenopiles</taxon>
        <taxon>Ochrophyta</taxon>
        <taxon>Bacillariophyta</taxon>
        <taxon>Bacillariophyceae</taxon>
        <taxon>Bacillariophycidae</taxon>
        <taxon>Bacillariales</taxon>
        <taxon>Bacillariaceae</taxon>
        <taxon>Nitzschia</taxon>
    </lineage>
</organism>
<feature type="compositionally biased region" description="Low complexity" evidence="3">
    <location>
        <begin position="162"/>
        <end position="195"/>
    </location>
</feature>
<feature type="domain" description="SHSP" evidence="5">
    <location>
        <begin position="260"/>
        <end position="369"/>
    </location>
</feature>
<feature type="compositionally biased region" description="Polar residues" evidence="3">
    <location>
        <begin position="196"/>
        <end position="208"/>
    </location>
</feature>
<reference evidence="7" key="1">
    <citation type="journal article" date="2021" name="Sci. Rep.">
        <title>Diploid genomic architecture of Nitzschia inconspicua, an elite biomass production diatom.</title>
        <authorList>
            <person name="Oliver A."/>
            <person name="Podell S."/>
            <person name="Pinowska A."/>
            <person name="Traller J.C."/>
            <person name="Smith S.R."/>
            <person name="McClure R."/>
            <person name="Beliaev A."/>
            <person name="Bohutskyi P."/>
            <person name="Hill E.A."/>
            <person name="Rabines A."/>
            <person name="Zheng H."/>
            <person name="Allen L.Z."/>
            <person name="Kuo A."/>
            <person name="Grigoriev I.V."/>
            <person name="Allen A.E."/>
            <person name="Hazlebeck D."/>
            <person name="Allen E.E."/>
        </authorList>
    </citation>
    <scope>NUCLEOTIDE SEQUENCE</scope>
    <source>
        <strain evidence="7">Hildebrandi</strain>
    </source>
</reference>
<keyword evidence="8" id="KW-1185">Reference proteome</keyword>
<keyword evidence="4" id="KW-0472">Membrane</keyword>
<evidence type="ECO:0000313" key="8">
    <source>
        <dbReference type="Proteomes" id="UP000693970"/>
    </source>
</evidence>
<protein>
    <submittedName>
        <fullName evidence="7">Hsp20/alpha crystallin family protein</fullName>
    </submittedName>
</protein>
<dbReference type="Pfam" id="PF00011">
    <property type="entry name" value="HSP20"/>
    <property type="match status" value="1"/>
</dbReference>
<feature type="transmembrane region" description="Helical" evidence="4">
    <location>
        <begin position="55"/>
        <end position="72"/>
    </location>
</feature>
<gene>
    <name evidence="6" type="ORF">IV203_006748</name>
    <name evidence="7" type="ORF">IV203_035902</name>
</gene>
<feature type="region of interest" description="Disordered" evidence="3">
    <location>
        <begin position="231"/>
        <end position="271"/>
    </location>
</feature>
<evidence type="ECO:0000256" key="3">
    <source>
        <dbReference type="SAM" id="MobiDB-lite"/>
    </source>
</evidence>
<dbReference type="Proteomes" id="UP000693970">
    <property type="component" value="Unassembled WGS sequence"/>
</dbReference>
<feature type="region of interest" description="Disordered" evidence="3">
    <location>
        <begin position="147"/>
        <end position="210"/>
    </location>
</feature>
<keyword evidence="4" id="KW-1133">Transmembrane helix</keyword>
<evidence type="ECO:0000256" key="4">
    <source>
        <dbReference type="SAM" id="Phobius"/>
    </source>
</evidence>
<dbReference type="EMBL" id="JAGRRH010000066">
    <property type="protein sequence ID" value="KAG7338055.1"/>
    <property type="molecule type" value="Genomic_DNA"/>
</dbReference>
<reference evidence="7" key="2">
    <citation type="submission" date="2021-04" db="EMBL/GenBank/DDBJ databases">
        <authorList>
            <person name="Podell S."/>
        </authorList>
    </citation>
    <scope>NUCLEOTIDE SEQUENCE</scope>
    <source>
        <strain evidence="7">Hildebrandi</strain>
    </source>
</reference>
<accession>A0A9K3LF24</accession>
<dbReference type="AlphaFoldDB" id="A0A9K3LF24"/>
<dbReference type="EMBL" id="JAGRRH010000013">
    <property type="protein sequence ID" value="KAG7360803.1"/>
    <property type="molecule type" value="Genomic_DNA"/>
</dbReference>
<comment type="similarity">
    <text evidence="1 2">Belongs to the small heat shock protein (HSP20) family.</text>
</comment>
<name>A0A9K3LF24_9STRA</name>
<evidence type="ECO:0000259" key="5">
    <source>
        <dbReference type="PROSITE" id="PS01031"/>
    </source>
</evidence>
<sequence length="839" mass="94846">MEYLPNNNSSFFGQEPPVVFFAAGPPTQGSHGRNGTYFQARHTRGDEHRKSSWDFISKLAFVILSLFAVSMVMRIVLHLVAFVFSPPVLFLCLVTLVLSNSRGWPYTVSSNDWNAREFQRCFHNPQRHFRHFFNIVGRTSGAGECGPARYRTSGSGGRNTNRRASSEAAAGAAASPRPASTNNTNQSSSNHQTTNDAAAQSNRPTSPNHEFELVSPFHLMMAAAAANATATANNNNNGIPASTSPSNEEDSSKNDEETIGFSQQQKVPVHRQETDKELVISMDISGFNPSDLQITIENESTSTNLCIRGERVNKIGDRFAIDESFHLDVESFDLESVSATASDGVLQVQVTKKEAPQPLAFPKKPFRLHSYDQLQLYQQKTGLYTTSNSTTSFRDVVHQFVAKTKTECRVVPSVTLSPALTGEETDFDSMRQSLLVSNELSIETHQAIRHVSHVLDLCNNRSDLLSINSRSTSGIPTFHLDQNQKVAIKSIEGILRRFLSLQRDSTNCRIHSHTLDELLDLICQCSNYRIIPSLSCLETMWTLQQEVHENQMVEQSEPYLRKKLSRKHVGRSIRLLNNWIQWSQKNPSNLKLPNPEYVACVFRAAKEIGMSMTTNMWALYQQQYTIQPEVIPLDQFSTVLSILSESPSCWKEKQVLVLKHVEGIFRARNDSSVSQWIPELETALEAASAAGLSHDATWLYNLLNDNHCSDGPNLQRYLELWIQSIYNDNDMEGSLLYLENVLLRSDSYISSRLRDRRFYNNYLEKLSRSGMVDAGERAEVFFMEWQHQAELFVSSTRDEWCPDKESIRYVALAYLQADSSREAQLSAVRRFLLKHQIEQ</sequence>
<evidence type="ECO:0000256" key="2">
    <source>
        <dbReference type="RuleBase" id="RU003616"/>
    </source>
</evidence>